<proteinExistence type="predicted"/>
<evidence type="ECO:0000256" key="3">
    <source>
        <dbReference type="ARBA" id="ARBA00023139"/>
    </source>
</evidence>
<evidence type="ECO:0000256" key="1">
    <source>
        <dbReference type="ARBA" id="ARBA00022729"/>
    </source>
</evidence>
<accession>A0A0S6YY93</accession>
<organism evidence="6">
    <name type="scientific">Mizugakiibacter sediminis</name>
    <dbReference type="NCBI Taxonomy" id="1475481"/>
    <lineage>
        <taxon>Bacteria</taxon>
        <taxon>Pseudomonadati</taxon>
        <taxon>Pseudomonadota</taxon>
        <taxon>Gammaproteobacteria</taxon>
        <taxon>Lysobacterales</taxon>
        <taxon>Rhodanobacteraceae</taxon>
        <taxon>Mizugakiibacter</taxon>
    </lineage>
</organism>
<dbReference type="Pfam" id="PF09864">
    <property type="entry name" value="MliC"/>
    <property type="match status" value="1"/>
</dbReference>
<evidence type="ECO:0000313" key="6">
    <source>
        <dbReference type="EMBL" id="GAN44295.1"/>
    </source>
</evidence>
<protein>
    <recommendedName>
        <fullName evidence="5">C-type lysozyme inhibitor domain-containing protein</fullName>
    </recommendedName>
</protein>
<sequence>MSAGGARYADGEGNEFWSKGASARLTLDGGKPQTCTLTDAGSPWADAKARGVGFRAVGNEPGWSVEVDRGDAPAMRVVLDYGQRRYDLPATQPFGDPATGEVGFRGDAGGAPVELRIRRAVCTDAMSGETFNASADLAVDGAHYRGCGRFLF</sequence>
<keyword evidence="4" id="KW-0449">Lipoprotein</keyword>
<dbReference type="HOGENOM" id="CLU_1720270_0_0_6"/>
<dbReference type="SUPFAM" id="SSF141488">
    <property type="entry name" value="YdhA-like"/>
    <property type="match status" value="1"/>
</dbReference>
<dbReference type="InterPro" id="IPR018660">
    <property type="entry name" value="MliC"/>
</dbReference>
<keyword evidence="2" id="KW-0472">Membrane</keyword>
<gene>
    <name evidence="6" type="ORF">MBSD_0819</name>
</gene>
<dbReference type="InterPro" id="IPR036328">
    <property type="entry name" value="MliC_sf"/>
</dbReference>
<dbReference type="EMBL" id="DF952378">
    <property type="protein sequence ID" value="GAN44295.1"/>
    <property type="molecule type" value="Genomic_DNA"/>
</dbReference>
<evidence type="ECO:0000256" key="4">
    <source>
        <dbReference type="ARBA" id="ARBA00023288"/>
    </source>
</evidence>
<name>A0A0S6YY93_9GAMM</name>
<dbReference type="AlphaFoldDB" id="A0A0S6YY93"/>
<evidence type="ECO:0000256" key="2">
    <source>
        <dbReference type="ARBA" id="ARBA00023136"/>
    </source>
</evidence>
<reference evidence="6" key="1">
    <citation type="submission" date="2015-03" db="EMBL/GenBank/DDBJ databases">
        <title>Draft genome sequence of Mizugakiibacter sediminis skMP5.</title>
        <authorList>
            <person name="Watanabe T."/>
            <person name="Kojima H."/>
            <person name="Fukui M."/>
        </authorList>
    </citation>
    <scope>NUCLEOTIDE SEQUENCE</scope>
    <source>
        <strain evidence="6">SkMP5</strain>
    </source>
</reference>
<keyword evidence="1" id="KW-0732">Signal</keyword>
<keyword evidence="3" id="KW-0564">Palmitate</keyword>
<evidence type="ECO:0000259" key="5">
    <source>
        <dbReference type="Pfam" id="PF09864"/>
    </source>
</evidence>
<feature type="domain" description="C-type lysozyme inhibitor" evidence="5">
    <location>
        <begin position="2"/>
        <end position="32"/>
    </location>
</feature>
<dbReference type="Gene3D" id="2.40.128.200">
    <property type="match status" value="1"/>
</dbReference>